<comment type="caution">
    <text evidence="2">The sequence shown here is derived from an EMBL/GenBank/DDBJ whole genome shotgun (WGS) entry which is preliminary data.</text>
</comment>
<evidence type="ECO:0000256" key="1">
    <source>
        <dbReference type="SAM" id="MobiDB-lite"/>
    </source>
</evidence>
<reference evidence="2" key="1">
    <citation type="submission" date="2023-08" db="EMBL/GenBank/DDBJ databases">
        <authorList>
            <person name="Audoor S."/>
            <person name="Bilcke G."/>
        </authorList>
    </citation>
    <scope>NUCLEOTIDE SEQUENCE</scope>
</reference>
<keyword evidence="3" id="KW-1185">Reference proteome</keyword>
<feature type="compositionally biased region" description="Basic and acidic residues" evidence="1">
    <location>
        <begin position="29"/>
        <end position="47"/>
    </location>
</feature>
<accession>A0AAD2CU98</accession>
<evidence type="ECO:0000313" key="2">
    <source>
        <dbReference type="EMBL" id="CAJ1945561.1"/>
    </source>
</evidence>
<dbReference type="Proteomes" id="UP001295423">
    <property type="component" value="Unassembled WGS sequence"/>
</dbReference>
<gene>
    <name evidence="2" type="ORF">CYCCA115_LOCUS9705</name>
</gene>
<evidence type="ECO:0000313" key="3">
    <source>
        <dbReference type="Proteomes" id="UP001295423"/>
    </source>
</evidence>
<dbReference type="EMBL" id="CAKOGP040001446">
    <property type="protein sequence ID" value="CAJ1945561.1"/>
    <property type="molecule type" value="Genomic_DNA"/>
</dbReference>
<protein>
    <submittedName>
        <fullName evidence="2">Uncharacterized protein</fullName>
    </submittedName>
</protein>
<sequence length="159" mass="18498">MKYKPQTFRKGRLAAFYESREYLTDEDVRDERYTERTQQDSPPERPNRSYRRRRKQRESSRRNEDAETMITSSNLFKLGSAGLSIAIDMVLTAFDPCGALQDIIPDPPRHEDDPLNESRQNRKNQPEEIHLERTLTVPYADEKGCEDATLISGLTDVFT</sequence>
<dbReference type="AlphaFoldDB" id="A0AAD2CU98"/>
<organism evidence="2 3">
    <name type="scientific">Cylindrotheca closterium</name>
    <dbReference type="NCBI Taxonomy" id="2856"/>
    <lineage>
        <taxon>Eukaryota</taxon>
        <taxon>Sar</taxon>
        <taxon>Stramenopiles</taxon>
        <taxon>Ochrophyta</taxon>
        <taxon>Bacillariophyta</taxon>
        <taxon>Bacillariophyceae</taxon>
        <taxon>Bacillariophycidae</taxon>
        <taxon>Bacillariales</taxon>
        <taxon>Bacillariaceae</taxon>
        <taxon>Cylindrotheca</taxon>
    </lineage>
</organism>
<proteinExistence type="predicted"/>
<name>A0AAD2CU98_9STRA</name>
<feature type="region of interest" description="Disordered" evidence="1">
    <location>
        <begin position="103"/>
        <end position="128"/>
    </location>
</feature>
<feature type="region of interest" description="Disordered" evidence="1">
    <location>
        <begin position="26"/>
        <end position="67"/>
    </location>
</feature>